<accession>A0ABP8J6E7</accession>
<dbReference type="InterPro" id="IPR014729">
    <property type="entry name" value="Rossmann-like_a/b/a_fold"/>
</dbReference>
<feature type="domain" description="UspA" evidence="2">
    <location>
        <begin position="162"/>
        <end position="282"/>
    </location>
</feature>
<dbReference type="PANTHER" id="PTHR46268">
    <property type="entry name" value="STRESS RESPONSE PROTEIN NHAX"/>
    <property type="match status" value="1"/>
</dbReference>
<evidence type="ECO:0000259" key="2">
    <source>
        <dbReference type="Pfam" id="PF00582"/>
    </source>
</evidence>
<dbReference type="RefSeq" id="WP_345225511.1">
    <property type="nucleotide sequence ID" value="NZ_BAABHA010000010.1"/>
</dbReference>
<reference evidence="4" key="1">
    <citation type="journal article" date="2019" name="Int. J. Syst. Evol. Microbiol.">
        <title>The Global Catalogue of Microorganisms (GCM) 10K type strain sequencing project: providing services to taxonomists for standard genome sequencing and annotation.</title>
        <authorList>
            <consortium name="The Broad Institute Genomics Platform"/>
            <consortium name="The Broad Institute Genome Sequencing Center for Infectious Disease"/>
            <person name="Wu L."/>
            <person name="Ma J."/>
        </authorList>
    </citation>
    <scope>NUCLEOTIDE SEQUENCE [LARGE SCALE GENOMIC DNA]</scope>
    <source>
        <strain evidence="4">JCM 17924</strain>
    </source>
</reference>
<dbReference type="InterPro" id="IPR006016">
    <property type="entry name" value="UspA"/>
</dbReference>
<keyword evidence="4" id="KW-1185">Reference proteome</keyword>
<evidence type="ECO:0000256" key="1">
    <source>
        <dbReference type="ARBA" id="ARBA00008791"/>
    </source>
</evidence>
<dbReference type="PANTHER" id="PTHR46268:SF6">
    <property type="entry name" value="UNIVERSAL STRESS PROTEIN UP12"/>
    <property type="match status" value="1"/>
</dbReference>
<gene>
    <name evidence="3" type="ORF">GCM10023186_29740</name>
</gene>
<dbReference type="Gene3D" id="3.40.50.620">
    <property type="entry name" value="HUPs"/>
    <property type="match status" value="2"/>
</dbReference>
<comment type="similarity">
    <text evidence="1">Belongs to the universal stress protein A family.</text>
</comment>
<dbReference type="EMBL" id="BAABHA010000010">
    <property type="protein sequence ID" value="GAA4385866.1"/>
    <property type="molecule type" value="Genomic_DNA"/>
</dbReference>
<evidence type="ECO:0000313" key="4">
    <source>
        <dbReference type="Proteomes" id="UP001500454"/>
    </source>
</evidence>
<evidence type="ECO:0000313" key="3">
    <source>
        <dbReference type="EMBL" id="GAA4385866.1"/>
    </source>
</evidence>
<dbReference type="Proteomes" id="UP001500454">
    <property type="component" value="Unassembled WGS sequence"/>
</dbReference>
<organism evidence="3 4">
    <name type="scientific">Hymenobacter koreensis</name>
    <dbReference type="NCBI Taxonomy" id="1084523"/>
    <lineage>
        <taxon>Bacteria</taxon>
        <taxon>Pseudomonadati</taxon>
        <taxon>Bacteroidota</taxon>
        <taxon>Cytophagia</taxon>
        <taxon>Cytophagales</taxon>
        <taxon>Hymenobacteraceae</taxon>
        <taxon>Hymenobacter</taxon>
    </lineage>
</organism>
<sequence length="287" mass="30481">MPENPVPTTPAGTSAANSPVLSLIVLTNFFPAAEKALRYAASLAAPVNAQVVLLHVREATVLEGELLPPSEEEHADLRAALQALADEIYVPTAIELAPDLQLSTATELAERFGPAVFVLGHAEEASAEEEVSEAVLDVLRSGRFPLLLVPETYAGAATPAHVMVAADGEPFTLEHPGAALQLLSRLHPRLTVVTVSADRDDRICATALHQVKASGLGAVGRHVTPEAIRHRDPVEGLLQAVPLNAADLVVLIARRRSFLSEMFHRSVSNRLLRASPVPVLLLPALEA</sequence>
<protein>
    <recommendedName>
        <fullName evidence="2">UspA domain-containing protein</fullName>
    </recommendedName>
</protein>
<dbReference type="CDD" id="cd00293">
    <property type="entry name" value="USP-like"/>
    <property type="match status" value="1"/>
</dbReference>
<dbReference type="SUPFAM" id="SSF52402">
    <property type="entry name" value="Adenine nucleotide alpha hydrolases-like"/>
    <property type="match status" value="2"/>
</dbReference>
<proteinExistence type="inferred from homology"/>
<comment type="caution">
    <text evidence="3">The sequence shown here is derived from an EMBL/GenBank/DDBJ whole genome shotgun (WGS) entry which is preliminary data.</text>
</comment>
<dbReference type="Pfam" id="PF00582">
    <property type="entry name" value="Usp"/>
    <property type="match status" value="1"/>
</dbReference>
<name>A0ABP8J6E7_9BACT</name>